<keyword evidence="7 15" id="KW-0812">Transmembrane</keyword>
<keyword evidence="11 15" id="KW-1133">Transmembrane helix</keyword>
<keyword evidence="8 15" id="KW-0378">Hydrolase</keyword>
<evidence type="ECO:0000256" key="11">
    <source>
        <dbReference type="ARBA" id="ARBA00022989"/>
    </source>
</evidence>
<evidence type="ECO:0000256" key="1">
    <source>
        <dbReference type="ARBA" id="ARBA00000677"/>
    </source>
</evidence>
<name>A0A0C9W1J9_9AGAM</name>
<dbReference type="EMBL" id="KN839845">
    <property type="protein sequence ID" value="KIJ64760.1"/>
    <property type="molecule type" value="Genomic_DNA"/>
</dbReference>
<evidence type="ECO:0000256" key="4">
    <source>
        <dbReference type="ARBA" id="ARBA00013208"/>
    </source>
</evidence>
<comment type="similarity">
    <text evidence="3 15">Belongs to the peptidase S26B family.</text>
</comment>
<evidence type="ECO:0000313" key="16">
    <source>
        <dbReference type="EMBL" id="KIJ64760.1"/>
    </source>
</evidence>
<evidence type="ECO:0000256" key="9">
    <source>
        <dbReference type="ARBA" id="ARBA00022824"/>
    </source>
</evidence>
<protein>
    <recommendedName>
        <fullName evidence="5 15">Signal peptidase complex catalytic subunit SEC11</fullName>
        <ecNumber evidence="4 15">3.4.21.89</ecNumber>
    </recommendedName>
</protein>
<proteinExistence type="inferred from homology"/>
<dbReference type="OrthoDB" id="10257561at2759"/>
<evidence type="ECO:0000256" key="8">
    <source>
        <dbReference type="ARBA" id="ARBA00022801"/>
    </source>
</evidence>
<dbReference type="AlphaFoldDB" id="A0A0C9W1J9"/>
<keyword evidence="17" id="KW-1185">Reference proteome</keyword>
<accession>A0A0C9W1J9</accession>
<evidence type="ECO:0000256" key="14">
    <source>
        <dbReference type="ARBA" id="ARBA00047037"/>
    </source>
</evidence>
<keyword evidence="10 15" id="KW-0735">Signal-anchor</keyword>
<dbReference type="NCBIfam" id="TIGR02228">
    <property type="entry name" value="sigpep_I_arch"/>
    <property type="match status" value="1"/>
</dbReference>
<dbReference type="PANTHER" id="PTHR10806:SF6">
    <property type="entry name" value="SIGNAL PEPTIDASE COMPLEX CATALYTIC SUBUNIT SEC11"/>
    <property type="match status" value="1"/>
</dbReference>
<keyword evidence="6 15" id="KW-0645">Protease</keyword>
<gene>
    <name evidence="16" type="ORF">HYDPIDRAFT_89389</name>
</gene>
<keyword evidence="12 15" id="KW-0472">Membrane</keyword>
<feature type="transmembrane region" description="Helical" evidence="15">
    <location>
        <begin position="21"/>
        <end position="42"/>
    </location>
</feature>
<dbReference type="PROSITE" id="PS00501">
    <property type="entry name" value="SPASE_I_1"/>
    <property type="match status" value="1"/>
</dbReference>
<dbReference type="PRINTS" id="PR00728">
    <property type="entry name" value="SIGNALPTASE"/>
</dbReference>
<dbReference type="EC" id="3.4.21.89" evidence="4 15"/>
<keyword evidence="9 15" id="KW-0256">Endoplasmic reticulum</keyword>
<evidence type="ECO:0000256" key="10">
    <source>
        <dbReference type="ARBA" id="ARBA00022968"/>
    </source>
</evidence>
<dbReference type="InterPro" id="IPR001733">
    <property type="entry name" value="Peptidase_S26B"/>
</dbReference>
<dbReference type="InterPro" id="IPR019533">
    <property type="entry name" value="Peptidase_S26"/>
</dbReference>
<comment type="function">
    <text evidence="13">Catalytic component of the signal peptidase complex (SPC) which catalyzes the cleavage of N-terminal signal sequences from nascent proteins as they are translocated into the lumen of the endoplasmic reticulum. Specifically cleaves N-terminal signal peptides that contain a hydrophobic alpha-helix (h-region) shorter than 18-20 amino acids.</text>
</comment>
<evidence type="ECO:0000256" key="3">
    <source>
        <dbReference type="ARBA" id="ARBA00011035"/>
    </source>
</evidence>
<comment type="subcellular location">
    <subcellularLocation>
        <location evidence="2">Endoplasmic reticulum membrane</location>
        <topology evidence="2">Single-pass type II membrane protein</topology>
    </subcellularLocation>
</comment>
<evidence type="ECO:0000256" key="13">
    <source>
        <dbReference type="ARBA" id="ARBA00045533"/>
    </source>
</evidence>
<evidence type="ECO:0000256" key="5">
    <source>
        <dbReference type="ARBA" id="ARBA00019685"/>
    </source>
</evidence>
<dbReference type="GO" id="GO:0004252">
    <property type="term" value="F:serine-type endopeptidase activity"/>
    <property type="evidence" value="ECO:0007669"/>
    <property type="project" value="InterPro"/>
</dbReference>
<comment type="subunit">
    <text evidence="14">Component of the signal peptidase complex (SPC) composed of a catalytic subunit SEC11 and three accessory subunits SPC1, SPC2 and SPC3. The complex induces a local thinning of the ER membrane which is used to measure the length of the signal peptide (SP) h-region of protein substrates. This ensures the selectivity of the complex towards h-regions shorter than 18-20 amino acids. SPC associates with the translocon complex.</text>
</comment>
<dbReference type="HOGENOM" id="CLU_089996_0_1_1"/>
<evidence type="ECO:0000256" key="7">
    <source>
        <dbReference type="ARBA" id="ARBA00022692"/>
    </source>
</evidence>
<evidence type="ECO:0000313" key="17">
    <source>
        <dbReference type="Proteomes" id="UP000053820"/>
    </source>
</evidence>
<dbReference type="PANTHER" id="PTHR10806">
    <property type="entry name" value="SIGNAL PEPTIDASE COMPLEX CATALYTIC SUBUNIT SEC11"/>
    <property type="match status" value="1"/>
</dbReference>
<dbReference type="PROSITE" id="PS51257">
    <property type="entry name" value="PROKAR_LIPOPROTEIN"/>
    <property type="match status" value="1"/>
</dbReference>
<evidence type="ECO:0000256" key="6">
    <source>
        <dbReference type="ARBA" id="ARBA00022670"/>
    </source>
</evidence>
<sequence length="195" mass="21484">MFANELKTCRRLSTRHALLQMLSFASAIASCLMLWKGLGLFLNTESPIVVVLSGSMEPAFSRGDLLLLSNPANERYNTGDIIVYAVPGTEIPIVHRIIETHDFVSSDSADVLNKDLSSKSTQGLEQLLLTKGDNNPTDDTVLYKGVKFLERRHVIGKVRGLLPYIGYLSIAINDIPRLKYAVIGATGLLAILRRE</sequence>
<dbReference type="CDD" id="cd06530">
    <property type="entry name" value="S26_SPase_I"/>
    <property type="match status" value="1"/>
</dbReference>
<dbReference type="SUPFAM" id="SSF51306">
    <property type="entry name" value="LexA/Signal peptidase"/>
    <property type="match status" value="1"/>
</dbReference>
<comment type="catalytic activity">
    <reaction evidence="1 15">
        <text>Cleavage of hydrophobic, N-terminal signal or leader sequences from secreted and periplasmic proteins.</text>
        <dbReference type="EC" id="3.4.21.89"/>
    </reaction>
</comment>
<evidence type="ECO:0000256" key="15">
    <source>
        <dbReference type="RuleBase" id="RU362047"/>
    </source>
</evidence>
<dbReference type="GO" id="GO:0006465">
    <property type="term" value="P:signal peptide processing"/>
    <property type="evidence" value="ECO:0007669"/>
    <property type="project" value="UniProtKB-UniRule"/>
</dbReference>
<dbReference type="GO" id="GO:0009003">
    <property type="term" value="F:signal peptidase activity"/>
    <property type="evidence" value="ECO:0007669"/>
    <property type="project" value="UniProtKB-EC"/>
</dbReference>
<reference evidence="16 17" key="1">
    <citation type="submission" date="2014-04" db="EMBL/GenBank/DDBJ databases">
        <title>Evolutionary Origins and Diversification of the Mycorrhizal Mutualists.</title>
        <authorList>
            <consortium name="DOE Joint Genome Institute"/>
            <consortium name="Mycorrhizal Genomics Consortium"/>
            <person name="Kohler A."/>
            <person name="Kuo A."/>
            <person name="Nagy L.G."/>
            <person name="Floudas D."/>
            <person name="Copeland A."/>
            <person name="Barry K.W."/>
            <person name="Cichocki N."/>
            <person name="Veneault-Fourrey C."/>
            <person name="LaButti K."/>
            <person name="Lindquist E.A."/>
            <person name="Lipzen A."/>
            <person name="Lundell T."/>
            <person name="Morin E."/>
            <person name="Murat C."/>
            <person name="Riley R."/>
            <person name="Ohm R."/>
            <person name="Sun H."/>
            <person name="Tunlid A."/>
            <person name="Henrissat B."/>
            <person name="Grigoriev I.V."/>
            <person name="Hibbett D.S."/>
            <person name="Martin F."/>
        </authorList>
    </citation>
    <scope>NUCLEOTIDE SEQUENCE [LARGE SCALE GENOMIC DNA]</scope>
    <source>
        <strain evidence="16 17">MD-312</strain>
    </source>
</reference>
<evidence type="ECO:0000256" key="2">
    <source>
        <dbReference type="ARBA" id="ARBA00004648"/>
    </source>
</evidence>
<evidence type="ECO:0000256" key="12">
    <source>
        <dbReference type="ARBA" id="ARBA00023136"/>
    </source>
</evidence>
<dbReference type="GO" id="GO:0005787">
    <property type="term" value="C:signal peptidase complex"/>
    <property type="evidence" value="ECO:0007669"/>
    <property type="project" value="TreeGrafter"/>
</dbReference>
<dbReference type="Proteomes" id="UP000053820">
    <property type="component" value="Unassembled WGS sequence"/>
</dbReference>
<dbReference type="InterPro" id="IPR019756">
    <property type="entry name" value="Pept_S26A_signal_pept_1_Ser-AS"/>
</dbReference>
<organism evidence="16 17">
    <name type="scientific">Hydnomerulius pinastri MD-312</name>
    <dbReference type="NCBI Taxonomy" id="994086"/>
    <lineage>
        <taxon>Eukaryota</taxon>
        <taxon>Fungi</taxon>
        <taxon>Dikarya</taxon>
        <taxon>Basidiomycota</taxon>
        <taxon>Agaricomycotina</taxon>
        <taxon>Agaricomycetes</taxon>
        <taxon>Agaricomycetidae</taxon>
        <taxon>Boletales</taxon>
        <taxon>Boletales incertae sedis</taxon>
        <taxon>Leucogyrophana</taxon>
    </lineage>
</organism>
<dbReference type="InterPro" id="IPR036286">
    <property type="entry name" value="LexA/Signal_pep-like_sf"/>
</dbReference>